<organism evidence="2 3">
    <name type="scientific">Alicyclobacillus tolerans</name>
    <dbReference type="NCBI Taxonomy" id="90970"/>
    <lineage>
        <taxon>Bacteria</taxon>
        <taxon>Bacillati</taxon>
        <taxon>Bacillota</taxon>
        <taxon>Bacilli</taxon>
        <taxon>Bacillales</taxon>
        <taxon>Alicyclobacillaceae</taxon>
        <taxon>Alicyclobacillus</taxon>
    </lineage>
</organism>
<evidence type="ECO:0000313" key="2">
    <source>
        <dbReference type="EMBL" id="MDP9729494.1"/>
    </source>
</evidence>
<dbReference type="Pfam" id="PF13302">
    <property type="entry name" value="Acetyltransf_3"/>
    <property type="match status" value="1"/>
</dbReference>
<dbReference type="EMBL" id="JAURUO010000015">
    <property type="protein sequence ID" value="MDP9729494.1"/>
    <property type="molecule type" value="Genomic_DNA"/>
</dbReference>
<dbReference type="InterPro" id="IPR051908">
    <property type="entry name" value="Ribosomal_N-acetyltransferase"/>
</dbReference>
<sequence length="180" mass="20579">MFKYQVDEHIYLAITEMRHAEALHSVIVENRDHIGQFLMFARTQTLEDTKSFVQASLSNFAAGTEIPTCIWYDNQLIGSIGLRISQANRSASIGYWISKEYEGKGVMTKCCKAMINYAFRELKLNRIEIRAIKENVRSRAIPERLGFKNEGTFRQDVKLNDELADSSVYGLLAEEWNSGS</sequence>
<gene>
    <name evidence="2" type="ORF">J2S04_002467</name>
</gene>
<dbReference type="EC" id="2.3.1.-" evidence="2"/>
<keyword evidence="2" id="KW-0808">Transferase</keyword>
<comment type="caution">
    <text evidence="2">The sequence shown here is derived from an EMBL/GenBank/DDBJ whole genome shotgun (WGS) entry which is preliminary data.</text>
</comment>
<dbReference type="PANTHER" id="PTHR43441:SF12">
    <property type="entry name" value="RIBOSOMAL N-ACETYLTRANSFERASE YDAF-RELATED"/>
    <property type="match status" value="1"/>
</dbReference>
<reference evidence="2 3" key="1">
    <citation type="submission" date="2023-07" db="EMBL/GenBank/DDBJ databases">
        <title>Genomic Encyclopedia of Type Strains, Phase IV (KMG-IV): sequencing the most valuable type-strain genomes for metagenomic binning, comparative biology and taxonomic classification.</title>
        <authorList>
            <person name="Goeker M."/>
        </authorList>
    </citation>
    <scope>NUCLEOTIDE SEQUENCE [LARGE SCALE GENOMIC DNA]</scope>
    <source>
        <strain evidence="2 3">DSM 25924</strain>
    </source>
</reference>
<dbReference type="InterPro" id="IPR016181">
    <property type="entry name" value="Acyl_CoA_acyltransferase"/>
</dbReference>
<name>A0ABT9LZ05_9BACL</name>
<dbReference type="GO" id="GO:0016746">
    <property type="term" value="F:acyltransferase activity"/>
    <property type="evidence" value="ECO:0007669"/>
    <property type="project" value="UniProtKB-KW"/>
</dbReference>
<keyword evidence="3" id="KW-1185">Reference proteome</keyword>
<dbReference type="RefSeq" id="WP_306955281.1">
    <property type="nucleotide sequence ID" value="NZ_JAURUO010000015.1"/>
</dbReference>
<dbReference type="InterPro" id="IPR000182">
    <property type="entry name" value="GNAT_dom"/>
</dbReference>
<dbReference type="Proteomes" id="UP001229209">
    <property type="component" value="Unassembled WGS sequence"/>
</dbReference>
<keyword evidence="2" id="KW-0012">Acyltransferase</keyword>
<protein>
    <submittedName>
        <fullName evidence="2">Ribosomal-protein-serine acetyltransferase</fullName>
        <ecNumber evidence="2">2.3.1.-</ecNumber>
    </submittedName>
</protein>
<dbReference type="SUPFAM" id="SSF55729">
    <property type="entry name" value="Acyl-CoA N-acyltransferases (Nat)"/>
    <property type="match status" value="1"/>
</dbReference>
<feature type="domain" description="N-acetyltransferase" evidence="1">
    <location>
        <begin position="25"/>
        <end position="174"/>
    </location>
</feature>
<evidence type="ECO:0000313" key="3">
    <source>
        <dbReference type="Proteomes" id="UP001229209"/>
    </source>
</evidence>
<dbReference type="PROSITE" id="PS51186">
    <property type="entry name" value="GNAT"/>
    <property type="match status" value="1"/>
</dbReference>
<accession>A0ABT9LZ05</accession>
<evidence type="ECO:0000259" key="1">
    <source>
        <dbReference type="PROSITE" id="PS51186"/>
    </source>
</evidence>
<proteinExistence type="predicted"/>
<dbReference type="PANTHER" id="PTHR43441">
    <property type="entry name" value="RIBOSOMAL-PROTEIN-SERINE ACETYLTRANSFERASE"/>
    <property type="match status" value="1"/>
</dbReference>
<dbReference type="Gene3D" id="3.40.630.30">
    <property type="match status" value="1"/>
</dbReference>